<feature type="compositionally biased region" description="Basic and acidic residues" evidence="3">
    <location>
        <begin position="176"/>
        <end position="195"/>
    </location>
</feature>
<dbReference type="Gene3D" id="1.10.30.10">
    <property type="entry name" value="High mobility group box domain"/>
    <property type="match status" value="1"/>
</dbReference>
<evidence type="ECO:0000256" key="1">
    <source>
        <dbReference type="ARBA" id="ARBA00023125"/>
    </source>
</evidence>
<dbReference type="GO" id="GO:0005634">
    <property type="term" value="C:nucleus"/>
    <property type="evidence" value="ECO:0007669"/>
    <property type="project" value="UniProtKB-UniRule"/>
</dbReference>
<name>L5MJF8_MYODS</name>
<feature type="domain" description="HMG box" evidence="4">
    <location>
        <begin position="100"/>
        <end position="170"/>
    </location>
</feature>
<dbReference type="PRINTS" id="PR00886">
    <property type="entry name" value="HIGHMOBLTY12"/>
</dbReference>
<keyword evidence="1 2" id="KW-0238">DNA-binding</keyword>
<dbReference type="InterPro" id="IPR036910">
    <property type="entry name" value="HMG_box_dom_sf"/>
</dbReference>
<dbReference type="SUPFAM" id="SSF47095">
    <property type="entry name" value="HMG-box"/>
    <property type="match status" value="1"/>
</dbReference>
<gene>
    <name evidence="5" type="ORF">MDA_GLEAN10011658</name>
</gene>
<dbReference type="PROSITE" id="PS50118">
    <property type="entry name" value="HMG_BOX_2"/>
    <property type="match status" value="1"/>
</dbReference>
<dbReference type="SMART" id="SM00398">
    <property type="entry name" value="HMG"/>
    <property type="match status" value="1"/>
</dbReference>
<organism evidence="5 6">
    <name type="scientific">Myotis davidii</name>
    <name type="common">David's myotis</name>
    <dbReference type="NCBI Taxonomy" id="225400"/>
    <lineage>
        <taxon>Eukaryota</taxon>
        <taxon>Metazoa</taxon>
        <taxon>Chordata</taxon>
        <taxon>Craniata</taxon>
        <taxon>Vertebrata</taxon>
        <taxon>Euteleostomi</taxon>
        <taxon>Mammalia</taxon>
        <taxon>Eutheria</taxon>
        <taxon>Laurasiatheria</taxon>
        <taxon>Chiroptera</taxon>
        <taxon>Yangochiroptera</taxon>
        <taxon>Vespertilionidae</taxon>
        <taxon>Myotis</taxon>
    </lineage>
</organism>
<reference evidence="6" key="1">
    <citation type="journal article" date="2013" name="Science">
        <title>Comparative analysis of bat genomes provides insight into the evolution of flight and immunity.</title>
        <authorList>
            <person name="Zhang G."/>
            <person name="Cowled C."/>
            <person name="Shi Z."/>
            <person name="Huang Z."/>
            <person name="Bishop-Lilly K.A."/>
            <person name="Fang X."/>
            <person name="Wynne J.W."/>
            <person name="Xiong Z."/>
            <person name="Baker M.L."/>
            <person name="Zhao W."/>
            <person name="Tachedjian M."/>
            <person name="Zhu Y."/>
            <person name="Zhou P."/>
            <person name="Jiang X."/>
            <person name="Ng J."/>
            <person name="Yang L."/>
            <person name="Wu L."/>
            <person name="Xiao J."/>
            <person name="Feng Y."/>
            <person name="Chen Y."/>
            <person name="Sun X."/>
            <person name="Zhang Y."/>
            <person name="Marsh G.A."/>
            <person name="Crameri G."/>
            <person name="Broder C.C."/>
            <person name="Frey K.G."/>
            <person name="Wang L.F."/>
            <person name="Wang J."/>
        </authorList>
    </citation>
    <scope>NUCLEOTIDE SEQUENCE [LARGE SCALE GENOMIC DNA]</scope>
</reference>
<dbReference type="InterPro" id="IPR050342">
    <property type="entry name" value="HMGB"/>
</dbReference>
<keyword evidence="2" id="KW-0539">Nucleus</keyword>
<accession>L5MJF8</accession>
<evidence type="ECO:0000256" key="3">
    <source>
        <dbReference type="SAM" id="MobiDB-lite"/>
    </source>
</evidence>
<evidence type="ECO:0000313" key="5">
    <source>
        <dbReference type="EMBL" id="ELK38432.1"/>
    </source>
</evidence>
<protein>
    <submittedName>
        <fullName evidence="5">High mobility group protein B1</fullName>
    </submittedName>
</protein>
<dbReference type="Pfam" id="PF00505">
    <property type="entry name" value="HMG_box"/>
    <property type="match status" value="1"/>
</dbReference>
<evidence type="ECO:0000313" key="6">
    <source>
        <dbReference type="Proteomes" id="UP000010556"/>
    </source>
</evidence>
<sequence length="201" mass="22182">MAQHMKNTSESFSRAVKKNIFYAARIISPFLSDNGDKITLLNMWVEMKALADVSDSCCHSQETLRRDGWKVKLKALIPAKMQNPGKANNVPSIIETFTIITFPPSEQGGFRREEHETPHASGAYPGLSIGDVAKKLGEMWNSTAADDKQPHEKKTANLKEKCEKDIAAYRAIGKPDAAKKGAGKAEKKQEKEGRGRRGGAR</sequence>
<keyword evidence="6" id="KW-1185">Reference proteome</keyword>
<dbReference type="Proteomes" id="UP000010556">
    <property type="component" value="Unassembled WGS sequence"/>
</dbReference>
<feature type="region of interest" description="Disordered" evidence="3">
    <location>
        <begin position="172"/>
        <end position="201"/>
    </location>
</feature>
<dbReference type="GO" id="GO:0003677">
    <property type="term" value="F:DNA binding"/>
    <property type="evidence" value="ECO:0007669"/>
    <property type="project" value="UniProtKB-UniRule"/>
</dbReference>
<proteinExistence type="predicted"/>
<evidence type="ECO:0000259" key="4">
    <source>
        <dbReference type="PROSITE" id="PS50118"/>
    </source>
</evidence>
<dbReference type="GO" id="GO:0006357">
    <property type="term" value="P:regulation of transcription by RNA polymerase II"/>
    <property type="evidence" value="ECO:0007669"/>
    <property type="project" value="TreeGrafter"/>
</dbReference>
<dbReference type="EMBL" id="KB098936">
    <property type="protein sequence ID" value="ELK38432.1"/>
    <property type="molecule type" value="Genomic_DNA"/>
</dbReference>
<dbReference type="AlphaFoldDB" id="L5MJF8"/>
<dbReference type="PANTHER" id="PTHR48112:SF35">
    <property type="entry name" value="HIGH MOBILITY GROUP PROTEIN B1"/>
    <property type="match status" value="1"/>
</dbReference>
<feature type="DNA-binding region" description="HMG box" evidence="2">
    <location>
        <begin position="100"/>
        <end position="170"/>
    </location>
</feature>
<evidence type="ECO:0000256" key="2">
    <source>
        <dbReference type="PROSITE-ProRule" id="PRU00267"/>
    </source>
</evidence>
<dbReference type="InterPro" id="IPR009071">
    <property type="entry name" value="HMG_box_dom"/>
</dbReference>
<dbReference type="PANTHER" id="PTHR48112">
    <property type="entry name" value="HIGH MOBILITY GROUP PROTEIN DSP1"/>
    <property type="match status" value="1"/>
</dbReference>